<dbReference type="RefSeq" id="WP_103881165.1">
    <property type="nucleotide sequence ID" value="NZ_FNVG01000015.1"/>
</dbReference>
<protein>
    <submittedName>
        <fullName evidence="1">Helix-turn-helix domain-containing protein</fullName>
    </submittedName>
</protein>
<dbReference type="OrthoDB" id="9151463at2"/>
<dbReference type="InterPro" id="IPR036388">
    <property type="entry name" value="WH-like_DNA-bd_sf"/>
</dbReference>
<evidence type="ECO:0000313" key="2">
    <source>
        <dbReference type="Proteomes" id="UP000236721"/>
    </source>
</evidence>
<reference evidence="2" key="1">
    <citation type="submission" date="2016-10" db="EMBL/GenBank/DDBJ databases">
        <authorList>
            <person name="Varghese N."/>
            <person name="Submissions S."/>
        </authorList>
    </citation>
    <scope>NUCLEOTIDE SEQUENCE [LARGE SCALE GENOMIC DNA]</scope>
    <source>
        <strain evidence="2">CGMCC 1.7062</strain>
    </source>
</reference>
<keyword evidence="2" id="KW-1185">Reference proteome</keyword>
<organism evidence="1 2">
    <name type="scientific">Vibrio hangzhouensis</name>
    <dbReference type="NCBI Taxonomy" id="462991"/>
    <lineage>
        <taxon>Bacteria</taxon>
        <taxon>Pseudomonadati</taxon>
        <taxon>Pseudomonadota</taxon>
        <taxon>Gammaproteobacteria</taxon>
        <taxon>Vibrionales</taxon>
        <taxon>Vibrionaceae</taxon>
        <taxon>Vibrio</taxon>
    </lineage>
</organism>
<evidence type="ECO:0000313" key="1">
    <source>
        <dbReference type="EMBL" id="SEG46677.1"/>
    </source>
</evidence>
<name>A0A1H6AF34_9VIBR</name>
<sequence>MNSYKVRGLEDYLLVDMLQAVFKASVDKQFRTNAQMSVLVTILTHANGALECIASYEQLTQWTALSQRTVQTHVKALCDDGWLTYSKGNTGYANVYQVQVDRLCRYAKYYLPQSQSEVTKYKGHKRKTHYKSLGFNTKDRPYVLREDEDLSLVEDGTYFVRPNEQVVYLMRDLGGHMQAIDTRRLSDFDRAYKSRVQMSFETDKALVSLEDVPY</sequence>
<gene>
    <name evidence="1" type="ORF">SAMN04488244_11522</name>
</gene>
<dbReference type="Proteomes" id="UP000236721">
    <property type="component" value="Unassembled WGS sequence"/>
</dbReference>
<dbReference type="Pfam" id="PF13730">
    <property type="entry name" value="HTH_36"/>
    <property type="match status" value="1"/>
</dbReference>
<dbReference type="AlphaFoldDB" id="A0A1H6AF34"/>
<dbReference type="Gene3D" id="1.10.10.10">
    <property type="entry name" value="Winged helix-like DNA-binding domain superfamily/Winged helix DNA-binding domain"/>
    <property type="match status" value="1"/>
</dbReference>
<dbReference type="EMBL" id="FNVG01000015">
    <property type="protein sequence ID" value="SEG46677.1"/>
    <property type="molecule type" value="Genomic_DNA"/>
</dbReference>
<accession>A0A1H6AF34</accession>
<proteinExistence type="predicted"/>